<sequence length="113" mass="12920">MSAEWAKLFAFKESLKIVFSFNISKVIFGIDYASLVNRVKKCGKDITMMGYCIGEACKYMENFNFVVVIWANCNCNKVGDLLCKQAIKNSCNWTFDMDNPKDIHDFVISDSMN</sequence>
<accession>A0A7J8WTS3</accession>
<protein>
    <recommendedName>
        <fullName evidence="1">RNase H type-1 domain-containing protein</fullName>
    </recommendedName>
</protein>
<dbReference type="GO" id="GO:0003676">
    <property type="term" value="F:nucleic acid binding"/>
    <property type="evidence" value="ECO:0007669"/>
    <property type="project" value="InterPro"/>
</dbReference>
<evidence type="ECO:0000259" key="1">
    <source>
        <dbReference type="Pfam" id="PF13456"/>
    </source>
</evidence>
<feature type="domain" description="RNase H type-1" evidence="1">
    <location>
        <begin position="2"/>
        <end position="86"/>
    </location>
</feature>
<comment type="caution">
    <text evidence="2">The sequence shown here is derived from an EMBL/GenBank/DDBJ whole genome shotgun (WGS) entry which is preliminary data.</text>
</comment>
<dbReference type="Pfam" id="PF13456">
    <property type="entry name" value="RVT_3"/>
    <property type="match status" value="1"/>
</dbReference>
<keyword evidence="3" id="KW-1185">Reference proteome</keyword>
<dbReference type="GO" id="GO:0004523">
    <property type="term" value="F:RNA-DNA hybrid ribonuclease activity"/>
    <property type="evidence" value="ECO:0007669"/>
    <property type="project" value="InterPro"/>
</dbReference>
<evidence type="ECO:0000313" key="2">
    <source>
        <dbReference type="EMBL" id="MBA0678406.1"/>
    </source>
</evidence>
<dbReference type="InterPro" id="IPR002156">
    <property type="entry name" value="RNaseH_domain"/>
</dbReference>
<dbReference type="Proteomes" id="UP000593577">
    <property type="component" value="Unassembled WGS sequence"/>
</dbReference>
<name>A0A7J8WTS3_GOSAI</name>
<dbReference type="AlphaFoldDB" id="A0A7J8WTS3"/>
<reference evidence="2 3" key="1">
    <citation type="journal article" date="2019" name="Genome Biol. Evol.">
        <title>Insights into the evolution of the New World diploid cottons (Gossypium, subgenus Houzingenia) based on genome sequencing.</title>
        <authorList>
            <person name="Grover C.E."/>
            <person name="Arick M.A. 2nd"/>
            <person name="Thrash A."/>
            <person name="Conover J.L."/>
            <person name="Sanders W.S."/>
            <person name="Peterson D.G."/>
            <person name="Frelichowski J.E."/>
            <person name="Scheffler J.A."/>
            <person name="Scheffler B.E."/>
            <person name="Wendel J.F."/>
        </authorList>
    </citation>
    <scope>NUCLEOTIDE SEQUENCE [LARGE SCALE GENOMIC DNA]</scope>
    <source>
        <strain evidence="2">185</strain>
        <tissue evidence="2">Leaf</tissue>
    </source>
</reference>
<evidence type="ECO:0000313" key="3">
    <source>
        <dbReference type="Proteomes" id="UP000593577"/>
    </source>
</evidence>
<gene>
    <name evidence="2" type="ORF">Goari_019756</name>
</gene>
<proteinExistence type="predicted"/>
<dbReference type="EMBL" id="JABFAA010000003">
    <property type="protein sequence ID" value="MBA0678406.1"/>
    <property type="molecule type" value="Genomic_DNA"/>
</dbReference>
<organism evidence="2 3">
    <name type="scientific">Gossypium aridum</name>
    <name type="common">American cotton</name>
    <name type="synonym">Erioxylum aridum</name>
    <dbReference type="NCBI Taxonomy" id="34290"/>
    <lineage>
        <taxon>Eukaryota</taxon>
        <taxon>Viridiplantae</taxon>
        <taxon>Streptophyta</taxon>
        <taxon>Embryophyta</taxon>
        <taxon>Tracheophyta</taxon>
        <taxon>Spermatophyta</taxon>
        <taxon>Magnoliopsida</taxon>
        <taxon>eudicotyledons</taxon>
        <taxon>Gunneridae</taxon>
        <taxon>Pentapetalae</taxon>
        <taxon>rosids</taxon>
        <taxon>malvids</taxon>
        <taxon>Malvales</taxon>
        <taxon>Malvaceae</taxon>
        <taxon>Malvoideae</taxon>
        <taxon>Gossypium</taxon>
    </lineage>
</organism>